<dbReference type="Proteomes" id="UP000694941">
    <property type="component" value="Unplaced"/>
</dbReference>
<evidence type="ECO:0000313" key="10">
    <source>
        <dbReference type="RefSeq" id="NP_001301009.1"/>
    </source>
</evidence>
<dbReference type="GO" id="GO:0046872">
    <property type="term" value="F:metal ion binding"/>
    <property type="evidence" value="ECO:0007669"/>
    <property type="project" value="UniProtKB-KW"/>
</dbReference>
<evidence type="ECO:0000259" key="7">
    <source>
        <dbReference type="PROSITE" id="PS51828"/>
    </source>
</evidence>
<comment type="similarity">
    <text evidence="6">Belongs to the pentraxin family.</text>
</comment>
<keyword evidence="1 6" id="KW-0479">Metal-binding</keyword>
<evidence type="ECO:0000256" key="6">
    <source>
        <dbReference type="RuleBase" id="RU362112"/>
    </source>
</evidence>
<dbReference type="Gene3D" id="2.60.120.200">
    <property type="match status" value="1"/>
</dbReference>
<comment type="subcellular location">
    <subcellularLocation>
        <location evidence="6">Secreted</location>
    </subcellularLocation>
</comment>
<evidence type="ECO:0000313" key="9">
    <source>
        <dbReference type="Proteomes" id="UP000694941"/>
    </source>
</evidence>
<dbReference type="PDB" id="3FLR">
    <property type="method" value="X-ray"/>
    <property type="resolution" value="3.00 A"/>
    <property type="chains" value="A/B=18-234"/>
</dbReference>
<reference evidence="8" key="1">
    <citation type="journal article" date="2002" name="J. Mol. Biol.">
        <title>Complete cDNA sequence of SAP-like pentraxin from Limulus polyphemus: implications for pentraxin evolution.</title>
        <authorList>
            <person name="Tharia H.A."/>
            <person name="Shrive A.K."/>
            <person name="Mills J.D."/>
            <person name="Arme C."/>
            <person name="Williams G.T."/>
            <person name="Greenhough T.J."/>
        </authorList>
    </citation>
    <scope>NUCLEOTIDE SEQUENCE</scope>
</reference>
<feature type="binding site" evidence="11 12">
    <location>
        <position position="163"/>
    </location>
    <ligand>
        <name>Ca(2+)</name>
        <dbReference type="ChEBI" id="CHEBI:29108"/>
        <label>1</label>
    </ligand>
</feature>
<feature type="disulfide bond" evidence="11 12">
    <location>
        <begin position="54"/>
        <end position="120"/>
    </location>
</feature>
<organism evidence="8">
    <name type="scientific">Limulus polyphemus</name>
    <name type="common">Atlantic horseshoe crab</name>
    <dbReference type="NCBI Taxonomy" id="6850"/>
    <lineage>
        <taxon>Eukaryota</taxon>
        <taxon>Metazoa</taxon>
        <taxon>Ecdysozoa</taxon>
        <taxon>Arthropoda</taxon>
        <taxon>Chelicerata</taxon>
        <taxon>Merostomata</taxon>
        <taxon>Xiphosura</taxon>
        <taxon>Limulidae</taxon>
        <taxon>Limulus</taxon>
    </lineage>
</organism>
<comment type="caution">
    <text evidence="5">Lacks conserved residue(s) required for the propagation of feature annotation.</text>
</comment>
<feature type="binding site" evidence="11 12">
    <location>
        <position position="164"/>
    </location>
    <ligand>
        <name>Ca(2+)</name>
        <dbReference type="ChEBI" id="CHEBI:29108"/>
        <label>2</label>
    </ligand>
</feature>
<feature type="binding site" evidence="11 12">
    <location>
        <position position="171"/>
    </location>
    <ligand>
        <name>Ca(2+)</name>
        <dbReference type="ChEBI" id="CHEBI:29108"/>
        <label>2</label>
    </ligand>
</feature>
<dbReference type="SUPFAM" id="SSF49899">
    <property type="entry name" value="Concanavalin A-like lectins/glucanases"/>
    <property type="match status" value="1"/>
</dbReference>
<dbReference type="SMR" id="Q8WQK3"/>
<keyword evidence="3" id="KW-1015">Disulfide bond</keyword>
<dbReference type="PDBsum" id="3FLR"/>
<sequence length="234" mass="25607">MVSGYIVIFVILALTKAAVDIRDVKISFPGTQNPKFPHLRFMQTLPAVRQLTVCQRIKPFHRNTGYIFSCATSNQDNQFITSMYVKSDGTLNLGLQVNASSNKYISCPIEIELGQWYHVCHVWSGVDGRMAVYANGSPCGTMENVGKGHQISAGGTVVIGQEQDKIGGGFEEQESWSGELSDLQVWDEALTTHQVSTVASCNGIRPRGNVISWMEDSFVADDGVIVGISHMCSL</sequence>
<feature type="disulfide bond" evidence="11 12">
    <location>
        <begin position="107"/>
        <end position="139"/>
    </location>
</feature>
<feature type="signal peptide" evidence="6 10">
    <location>
        <begin position="1"/>
        <end position="17"/>
    </location>
</feature>
<dbReference type="EvolutionaryTrace" id="Q8WQK3"/>
<dbReference type="PDB" id="3FLP">
    <property type="method" value="X-ray"/>
    <property type="resolution" value="2.30 A"/>
    <property type="chains" value="A/B/C/D/E/F/G/H/I/J/K/L/M/N=18-234"/>
</dbReference>
<keyword evidence="11 12" id="KW-0002">3D-structure</keyword>
<keyword evidence="2 6" id="KW-0106">Calcium</keyword>
<dbReference type="AlphaFoldDB" id="Q8WQK3"/>
<dbReference type="InterPro" id="IPR001759">
    <property type="entry name" value="PTX_dom"/>
</dbReference>
<comment type="cofactor">
    <cofactor evidence="6">
        <name>Ca(2+)</name>
        <dbReference type="ChEBI" id="CHEBI:29108"/>
    </cofactor>
    <text evidence="6">Binds 2 calcium ions per subunit.</text>
</comment>
<evidence type="ECO:0007829" key="12">
    <source>
        <dbReference type="PDB" id="3FLR"/>
    </source>
</evidence>
<evidence type="ECO:0000256" key="1">
    <source>
        <dbReference type="ARBA" id="ARBA00022723"/>
    </source>
</evidence>
<evidence type="ECO:0000256" key="2">
    <source>
        <dbReference type="ARBA" id="ARBA00022837"/>
    </source>
</evidence>
<dbReference type="InterPro" id="IPR051360">
    <property type="entry name" value="Neuronal_Pentraxin_Related"/>
</dbReference>
<feature type="binding site" evidence="11 12">
    <location>
        <position position="76"/>
    </location>
    <ligand>
        <name>Ca(2+)</name>
        <dbReference type="ChEBI" id="CHEBI:29108"/>
        <label>1</label>
    </ligand>
</feature>
<feature type="binding site" evidence="11 12">
    <location>
        <position position="77"/>
    </location>
    <ligand>
        <name>Ca(2+)</name>
        <dbReference type="ChEBI" id="CHEBI:29108"/>
        <label>1</label>
    </ligand>
</feature>
<dbReference type="OrthoDB" id="6515930at2759"/>
<evidence type="ECO:0000256" key="4">
    <source>
        <dbReference type="ARBA" id="ARBA00023180"/>
    </source>
</evidence>
<comment type="subunit">
    <text evidence="6">Homopentamer. Pentaxin (or pentraxin) have a discoid arrangement of 5 non-covalently bound subunits.</text>
</comment>
<accession>Q8WQK3</accession>
<dbReference type="PDBsum" id="3FLP"/>
<dbReference type="PROSITE" id="PS51828">
    <property type="entry name" value="PTX_2"/>
    <property type="match status" value="1"/>
</dbReference>
<dbReference type="KEGG" id="lpol:106477591"/>
<evidence type="ECO:0000256" key="3">
    <source>
        <dbReference type="ARBA" id="ARBA00023157"/>
    </source>
</evidence>
<feature type="domain" description="Pentraxin (PTX)" evidence="7">
    <location>
        <begin position="22"/>
        <end position="232"/>
    </location>
</feature>
<feature type="binding site" evidence="11 12">
    <location>
        <position position="164"/>
    </location>
    <ligand>
        <name>Ca(2+)</name>
        <dbReference type="ChEBI" id="CHEBI:29108"/>
        <label>1</label>
    </ligand>
</feature>
<feature type="binding site" evidence="11 12">
    <location>
        <position position="174"/>
    </location>
    <ligand>
        <name>Ca(2+)</name>
        <dbReference type="ChEBI" id="CHEBI:29108"/>
        <label>2</label>
    </ligand>
</feature>
<keyword evidence="4" id="KW-0325">Glycoprotein</keyword>
<dbReference type="EMBL" id="AY066022">
    <property type="protein sequence ID" value="AAL55404.1"/>
    <property type="molecule type" value="mRNA"/>
</dbReference>
<reference evidence="11 12" key="2">
    <citation type="journal article" date="2009" name="J. Mol. Biol.">
        <title>Crystal structures of Limulus SAP-like pentraxin reveal two molecular aggregations.</title>
        <authorList>
            <person name="Shrive A.K."/>
            <person name="Burns I."/>
            <person name="Chou H.T."/>
            <person name="Stahlberg H."/>
            <person name="Armstrong P.B."/>
            <person name="Greenhough T.J."/>
        </authorList>
    </citation>
    <scope>X-RAY CRYSTALLOGRAPHY (2.30 ANGSTROMS) OF 18-234 IN COMPLEX WITH CA(2+)</scope>
    <scope>DISULFIDE BONDS</scope>
</reference>
<feature type="binding site" evidence="11 12">
    <location>
        <position position="162"/>
    </location>
    <ligand>
        <name>Ca(2+)</name>
        <dbReference type="ChEBI" id="CHEBI:29108"/>
        <label>2</label>
    </ligand>
</feature>
<feature type="disulfide bond" evidence="11 12">
    <location>
        <begin position="201"/>
        <end position="232"/>
    </location>
</feature>
<dbReference type="Pfam" id="PF00354">
    <property type="entry name" value="Pentaxin"/>
    <property type="match status" value="1"/>
</dbReference>
<evidence type="ECO:0000313" key="8">
    <source>
        <dbReference type="EMBL" id="AAL55404.1"/>
    </source>
</evidence>
<reference evidence="10" key="3">
    <citation type="submission" date="2025-05" db="UniProtKB">
        <authorList>
            <consortium name="RefSeq"/>
        </authorList>
    </citation>
    <scope>IDENTIFICATION</scope>
</reference>
<dbReference type="PRINTS" id="PR00895">
    <property type="entry name" value="PENTAXIN"/>
</dbReference>
<dbReference type="PANTHER" id="PTHR19277:SF125">
    <property type="entry name" value="B6"/>
    <property type="match status" value="1"/>
</dbReference>
<name>Q8WQK3_LIMPO</name>
<dbReference type="SMART" id="SM00159">
    <property type="entry name" value="PTX"/>
    <property type="match status" value="1"/>
</dbReference>
<feature type="binding site" evidence="11 12">
    <location>
        <position position="162"/>
    </location>
    <ligand>
        <name>Ca(2+)</name>
        <dbReference type="ChEBI" id="CHEBI:29108"/>
        <label>1</label>
    </ligand>
</feature>
<protein>
    <recommendedName>
        <fullName evidence="6">Pentraxin family member</fullName>
    </recommendedName>
</protein>
<dbReference type="PANTHER" id="PTHR19277">
    <property type="entry name" value="PENTRAXIN"/>
    <property type="match status" value="1"/>
</dbReference>
<dbReference type="PDB" id="3FLT">
    <property type="method" value="X-ray"/>
    <property type="resolution" value="2.70 A"/>
    <property type="chains" value="A/B=18-234"/>
</dbReference>
<evidence type="ECO:0007829" key="11">
    <source>
        <dbReference type="PDB" id="3FLP"/>
    </source>
</evidence>
<keyword evidence="9" id="KW-1185">Reference proteome</keyword>
<proteinExistence type="evidence at protein level"/>
<dbReference type="InterPro" id="IPR013320">
    <property type="entry name" value="ConA-like_dom_sf"/>
</dbReference>
<dbReference type="GO" id="GO:0005576">
    <property type="term" value="C:extracellular region"/>
    <property type="evidence" value="ECO:0007669"/>
    <property type="project" value="UniProtKB-SubCell"/>
</dbReference>
<dbReference type="GeneID" id="106477591"/>
<feature type="chain" id="PRO_5006993865" description="Pentraxin family member" evidence="6 10">
    <location>
        <begin position="18"/>
        <end position="234"/>
    </location>
</feature>
<evidence type="ECO:0000256" key="5">
    <source>
        <dbReference type="PROSITE-ProRule" id="PRU01172"/>
    </source>
</evidence>
<dbReference type="PDBsum" id="3FLT"/>
<gene>
    <name evidence="10" type="primary">LOC106477591</name>
</gene>
<dbReference type="RefSeq" id="NP_001301009.1">
    <property type="nucleotide sequence ID" value="NM_001314080.1"/>
</dbReference>
<keyword evidence="6 10" id="KW-0732">Signal</keyword>